<dbReference type="EMBL" id="VIGI01000005">
    <property type="protein sequence ID" value="KAB8300428.1"/>
    <property type="molecule type" value="Genomic_DNA"/>
</dbReference>
<evidence type="ECO:0000313" key="3">
    <source>
        <dbReference type="Proteomes" id="UP000326757"/>
    </source>
</evidence>
<keyword evidence="3" id="KW-1185">Reference proteome</keyword>
<name>A0A5N6KB94_MONLA</name>
<proteinExistence type="predicted"/>
<evidence type="ECO:0000256" key="1">
    <source>
        <dbReference type="SAM" id="MobiDB-lite"/>
    </source>
</evidence>
<feature type="region of interest" description="Disordered" evidence="1">
    <location>
        <begin position="150"/>
        <end position="223"/>
    </location>
</feature>
<sequence>MPPRANPTEKSDDEKLLIAVLSQWDPLPAVDNQKLGAALGIKAGTAAVRWFRFKAKLFKNEGSEATGNDTKLEQTSAKVSGLAQNKIAGDSSMVGQETTMTEKLGKGKQRKGNRKRPAVKGSVEQPSTAVINTFQNTTAEDSLGVGLATVEIDQTPSTKPQKRSRKRAAVREESDESPVQQKRTNKSIATSLNAATSKPSPSERNKTNKYMGGSERLGDYLKQEDGHFENGMGWPQIEHYDLFGEQRDELDEFQLSGCGA</sequence>
<feature type="compositionally biased region" description="Basic residues" evidence="1">
    <location>
        <begin position="106"/>
        <end position="118"/>
    </location>
</feature>
<protein>
    <submittedName>
        <fullName evidence="2">Uncharacterized protein</fullName>
    </submittedName>
</protein>
<feature type="region of interest" description="Disordered" evidence="1">
    <location>
        <begin position="83"/>
        <end position="127"/>
    </location>
</feature>
<gene>
    <name evidence="2" type="ORF">EYC80_000602</name>
</gene>
<accession>A0A5N6KB94</accession>
<dbReference type="OrthoDB" id="3555028at2759"/>
<dbReference type="Proteomes" id="UP000326757">
    <property type="component" value="Unassembled WGS sequence"/>
</dbReference>
<feature type="compositionally biased region" description="Polar residues" evidence="1">
    <location>
        <begin position="177"/>
        <end position="200"/>
    </location>
</feature>
<evidence type="ECO:0000313" key="2">
    <source>
        <dbReference type="EMBL" id="KAB8300428.1"/>
    </source>
</evidence>
<organism evidence="2 3">
    <name type="scientific">Monilinia laxa</name>
    <name type="common">Brown rot fungus</name>
    <name type="synonym">Sclerotinia laxa</name>
    <dbReference type="NCBI Taxonomy" id="61186"/>
    <lineage>
        <taxon>Eukaryota</taxon>
        <taxon>Fungi</taxon>
        <taxon>Dikarya</taxon>
        <taxon>Ascomycota</taxon>
        <taxon>Pezizomycotina</taxon>
        <taxon>Leotiomycetes</taxon>
        <taxon>Helotiales</taxon>
        <taxon>Sclerotiniaceae</taxon>
        <taxon>Monilinia</taxon>
    </lineage>
</organism>
<comment type="caution">
    <text evidence="2">The sequence shown here is derived from an EMBL/GenBank/DDBJ whole genome shotgun (WGS) entry which is preliminary data.</text>
</comment>
<reference evidence="2 3" key="1">
    <citation type="submission" date="2019-06" db="EMBL/GenBank/DDBJ databases">
        <title>Genome Sequence of the Brown Rot Fungal Pathogen Monilinia laxa.</title>
        <authorList>
            <person name="De Miccolis Angelini R.M."/>
            <person name="Landi L."/>
            <person name="Abate D."/>
            <person name="Pollastro S."/>
            <person name="Romanazzi G."/>
            <person name="Faretra F."/>
        </authorList>
    </citation>
    <scope>NUCLEOTIDE SEQUENCE [LARGE SCALE GENOMIC DNA]</scope>
    <source>
        <strain evidence="2 3">Mlax316</strain>
    </source>
</reference>
<dbReference type="AlphaFoldDB" id="A0A5N6KB94"/>